<dbReference type="Proteomes" id="UP000663888">
    <property type="component" value="Unassembled WGS sequence"/>
</dbReference>
<protein>
    <submittedName>
        <fullName evidence="1">Uncharacterized protein</fullName>
    </submittedName>
</protein>
<sequence>MHIPVCLASRGKCAAERRNYIEGSFLSSEVLLAQASGWRGTDIKGGPCLLRFQFGWNNDHCAVKKWYHDIGESSATTFRTVQHRRDSKSLFYHEFLLIELNDGAICRIERTGEGSRVDAIRQFGCVANDYIQYFRPTTYDASTLGSKPSELVAEVHFPNELDIMDVLAICYAIYEGGRTRKYTLQRFNCYFFCGTILLALARRFLQWEKNIAFDDWKKAVNYALDRVEEVSRDPKNTELIFYVCRRLEPNNAEPADFILNALRDRLGTELAYHSVKQALARNLWRSTWSEFKNQAIVQHINSAIAVAIRGETDCARAFTSAIHDGKKALQQKHEKFAMVHKVFNKKATAAISDGVRALAKASHEQYRLEKIERPTSIFRDAWVSVASNAVGFWFPIQLLCSGDMEEWGFKELMLSSLRGIYAGQRVARMQARGLYGVTAPDGPTVEVARNMRIDSTATMPEDMAQANYEMAARSLAETLQALSEREALTPSNITIALYETLCKNAWDDWLNRSFRQLVGKFLPDMLVEEEGILVKVPKPDGTFTEIKSVTGYQEYMRGRIENHAHRVECYRLAAARLVTQDICETMTTVWGLIPLNYRHYLSTSI</sequence>
<proteinExistence type="predicted"/>
<evidence type="ECO:0000313" key="2">
    <source>
        <dbReference type="Proteomes" id="UP000663888"/>
    </source>
</evidence>
<gene>
    <name evidence="1" type="ORF">RDB_LOCUS116840</name>
</gene>
<reference evidence="1" key="1">
    <citation type="submission" date="2021-01" db="EMBL/GenBank/DDBJ databases">
        <authorList>
            <person name="Kaushik A."/>
        </authorList>
    </citation>
    <scope>NUCLEOTIDE SEQUENCE</scope>
    <source>
        <strain evidence="1">AG4-R118</strain>
    </source>
</reference>
<organism evidence="1 2">
    <name type="scientific">Rhizoctonia solani</name>
    <dbReference type="NCBI Taxonomy" id="456999"/>
    <lineage>
        <taxon>Eukaryota</taxon>
        <taxon>Fungi</taxon>
        <taxon>Dikarya</taxon>
        <taxon>Basidiomycota</taxon>
        <taxon>Agaricomycotina</taxon>
        <taxon>Agaricomycetes</taxon>
        <taxon>Cantharellales</taxon>
        <taxon>Ceratobasidiaceae</taxon>
        <taxon>Rhizoctonia</taxon>
    </lineage>
</organism>
<comment type="caution">
    <text evidence="1">The sequence shown here is derived from an EMBL/GenBank/DDBJ whole genome shotgun (WGS) entry which is preliminary data.</text>
</comment>
<accession>A0A8H3C6Q4</accession>
<dbReference type="EMBL" id="CAJMWX010001233">
    <property type="protein sequence ID" value="CAE6476349.1"/>
    <property type="molecule type" value="Genomic_DNA"/>
</dbReference>
<evidence type="ECO:0000313" key="1">
    <source>
        <dbReference type="EMBL" id="CAE6476349.1"/>
    </source>
</evidence>
<name>A0A8H3C6Q4_9AGAM</name>
<dbReference type="AlphaFoldDB" id="A0A8H3C6Q4"/>